<evidence type="ECO:0000259" key="1">
    <source>
        <dbReference type="Pfam" id="PF00535"/>
    </source>
</evidence>
<dbReference type="Gene3D" id="3.90.550.10">
    <property type="entry name" value="Spore Coat Polysaccharide Biosynthesis Protein SpsA, Chain A"/>
    <property type="match status" value="1"/>
</dbReference>
<dbReference type="Pfam" id="PF00535">
    <property type="entry name" value="Glycos_transf_2"/>
    <property type="match status" value="1"/>
</dbReference>
<dbReference type="AlphaFoldDB" id="A0A5C6V140"/>
<dbReference type="InterPro" id="IPR029044">
    <property type="entry name" value="Nucleotide-diphossugar_trans"/>
</dbReference>
<organism evidence="2 3">
    <name type="scientific">Luteibaculum oceani</name>
    <dbReference type="NCBI Taxonomy" id="1294296"/>
    <lineage>
        <taxon>Bacteria</taxon>
        <taxon>Pseudomonadati</taxon>
        <taxon>Bacteroidota</taxon>
        <taxon>Flavobacteriia</taxon>
        <taxon>Flavobacteriales</taxon>
        <taxon>Luteibaculaceae</taxon>
        <taxon>Luteibaculum</taxon>
    </lineage>
</organism>
<gene>
    <name evidence="2" type="ORF">FRX97_10325</name>
</gene>
<dbReference type="OrthoDB" id="9797819at2"/>
<comment type="caution">
    <text evidence="2">The sequence shown here is derived from an EMBL/GenBank/DDBJ whole genome shotgun (WGS) entry which is preliminary data.</text>
</comment>
<proteinExistence type="predicted"/>
<reference evidence="2 3" key="1">
    <citation type="submission" date="2019-08" db="EMBL/GenBank/DDBJ databases">
        <title>Genome of Luteibaculum oceani JCM 18817.</title>
        <authorList>
            <person name="Bowman J.P."/>
        </authorList>
    </citation>
    <scope>NUCLEOTIDE SEQUENCE [LARGE SCALE GENOMIC DNA]</scope>
    <source>
        <strain evidence="2 3">JCM 18817</strain>
    </source>
</reference>
<evidence type="ECO:0000313" key="3">
    <source>
        <dbReference type="Proteomes" id="UP000321168"/>
    </source>
</evidence>
<sequence length="228" mass="25538">MIVDVVIPALNEEDAIGLVINDIPKDLVRNIYVVDNASTDKTPEVAKEAGAIVVKQNQRGYGAACLAGIERIKNSGQFPDILVFLDGDYSDHPEQMPNLTQPIITNKTDMVIGSRALGNRESGSMMPQQVFGNWLATFLIRMIYGFRYSDLGPFRAIRWSALEKINMQDRDFGWTVEMQIKALKHKLAISEVPVDYRQRRGHSKIAGTVKGTVLAGYKIIYTIFKYAK</sequence>
<dbReference type="SUPFAM" id="SSF53448">
    <property type="entry name" value="Nucleotide-diphospho-sugar transferases"/>
    <property type="match status" value="1"/>
</dbReference>
<keyword evidence="3" id="KW-1185">Reference proteome</keyword>
<dbReference type="RefSeq" id="WP_147015136.1">
    <property type="nucleotide sequence ID" value="NZ_VORB01000009.1"/>
</dbReference>
<accession>A0A5C6V140</accession>
<dbReference type="PANTHER" id="PTHR48090">
    <property type="entry name" value="UNDECAPRENYL-PHOSPHATE 4-DEOXY-4-FORMAMIDO-L-ARABINOSE TRANSFERASE-RELATED"/>
    <property type="match status" value="1"/>
</dbReference>
<dbReference type="CDD" id="cd04179">
    <property type="entry name" value="DPM_DPG-synthase_like"/>
    <property type="match status" value="1"/>
</dbReference>
<dbReference type="InterPro" id="IPR050256">
    <property type="entry name" value="Glycosyltransferase_2"/>
</dbReference>
<dbReference type="PANTHER" id="PTHR48090:SF7">
    <property type="entry name" value="RFBJ PROTEIN"/>
    <property type="match status" value="1"/>
</dbReference>
<dbReference type="EMBL" id="VORB01000009">
    <property type="protein sequence ID" value="TXC76998.1"/>
    <property type="molecule type" value="Genomic_DNA"/>
</dbReference>
<feature type="domain" description="Glycosyltransferase 2-like" evidence="1">
    <location>
        <begin position="5"/>
        <end position="154"/>
    </location>
</feature>
<evidence type="ECO:0000313" key="2">
    <source>
        <dbReference type="EMBL" id="TXC76998.1"/>
    </source>
</evidence>
<dbReference type="Proteomes" id="UP000321168">
    <property type="component" value="Unassembled WGS sequence"/>
</dbReference>
<protein>
    <submittedName>
        <fullName evidence="2">Glycosyltransferase family 2 protein</fullName>
    </submittedName>
</protein>
<dbReference type="GO" id="GO:0016740">
    <property type="term" value="F:transferase activity"/>
    <property type="evidence" value="ECO:0007669"/>
    <property type="project" value="UniProtKB-KW"/>
</dbReference>
<keyword evidence="2" id="KW-0808">Transferase</keyword>
<name>A0A5C6V140_9FLAO</name>
<dbReference type="InterPro" id="IPR001173">
    <property type="entry name" value="Glyco_trans_2-like"/>
</dbReference>